<reference evidence="1 2" key="1">
    <citation type="submission" date="2015-01" db="EMBL/GenBank/DDBJ databases">
        <title>Genome Sequencing of Rickettsiales.</title>
        <authorList>
            <person name="Daugherty S.C."/>
            <person name="Su Q."/>
            <person name="Abolude K."/>
            <person name="Beier-Sexton M."/>
            <person name="Carlyon J.A."/>
            <person name="Carter R."/>
            <person name="Day N.P."/>
            <person name="Dumler S.J."/>
            <person name="Dyachenko V."/>
            <person name="Godinez A."/>
            <person name="Kurtti T.J."/>
            <person name="Lichay M."/>
            <person name="Mullins K.E."/>
            <person name="Ott S."/>
            <person name="Pappas-Brown V."/>
            <person name="Paris D.H."/>
            <person name="Patel P."/>
            <person name="Richards A.L."/>
            <person name="Sadzewicz L."/>
            <person name="Sears K."/>
            <person name="Seidman D."/>
            <person name="Sengamalay N."/>
            <person name="Stenos J."/>
            <person name="Tallon L.J."/>
            <person name="Vincent G."/>
            <person name="Fraser C.M."/>
            <person name="Munderloh U."/>
            <person name="Dunning-Hotopp J.C."/>
        </authorList>
    </citation>
    <scope>NUCLEOTIDE SEQUENCE [LARGE SCALE GENOMIC DNA]</scope>
    <source>
        <strain evidence="1 2">NCH-1</strain>
    </source>
</reference>
<dbReference type="GO" id="GO:0016992">
    <property type="term" value="F:lipoate synthase activity"/>
    <property type="evidence" value="ECO:0007669"/>
    <property type="project" value="UniProtKB-EC"/>
</dbReference>
<evidence type="ECO:0000313" key="2">
    <source>
        <dbReference type="Proteomes" id="UP000033754"/>
    </source>
</evidence>
<protein>
    <submittedName>
        <fullName evidence="1">Lipoic acid synthetase domain protein</fullName>
        <ecNumber evidence="1">2.8.1.8</ecNumber>
    </submittedName>
</protein>
<comment type="caution">
    <text evidence="1">The sequence shown here is derived from an EMBL/GenBank/DDBJ whole genome shotgun (WGS) entry which is preliminary data.</text>
</comment>
<name>A0A0F3N406_ANAPH</name>
<evidence type="ECO:0000313" key="1">
    <source>
        <dbReference type="EMBL" id="KJV62823.1"/>
    </source>
</evidence>
<gene>
    <name evidence="1" type="ORF">EPHNCH_1457</name>
</gene>
<accession>A0A0F3N406</accession>
<dbReference type="EC" id="2.8.1.8" evidence="1"/>
<sequence>MIVGKATSKLGLKHVVITYVYGDDLPDVGYAPLSVFRKLRKRDPNVIIES</sequence>
<dbReference type="Proteomes" id="UP000033754">
    <property type="component" value="Unassembled WGS sequence"/>
</dbReference>
<dbReference type="PATRIC" id="fig|1359161.3.peg.1659"/>
<dbReference type="EMBL" id="LANT01000009">
    <property type="protein sequence ID" value="KJV62823.1"/>
    <property type="molecule type" value="Genomic_DNA"/>
</dbReference>
<proteinExistence type="predicted"/>
<dbReference type="AlphaFoldDB" id="A0A0F3N406"/>
<keyword evidence="1" id="KW-0808">Transferase</keyword>
<organism evidence="1 2">
    <name type="scientific">Anaplasma phagocytophilum str. NCH-1</name>
    <dbReference type="NCBI Taxonomy" id="1359161"/>
    <lineage>
        <taxon>Bacteria</taxon>
        <taxon>Pseudomonadati</taxon>
        <taxon>Pseudomonadota</taxon>
        <taxon>Alphaproteobacteria</taxon>
        <taxon>Rickettsiales</taxon>
        <taxon>Anaplasmataceae</taxon>
        <taxon>Anaplasma</taxon>
        <taxon>phagocytophilum group</taxon>
    </lineage>
</organism>